<proteinExistence type="predicted"/>
<feature type="compositionally biased region" description="Basic and acidic residues" evidence="1">
    <location>
        <begin position="1"/>
        <end position="13"/>
    </location>
</feature>
<dbReference type="InterPro" id="IPR032675">
    <property type="entry name" value="LRR_dom_sf"/>
</dbReference>
<dbReference type="EMBL" id="ML996087">
    <property type="protein sequence ID" value="KAF2151690.1"/>
    <property type="molecule type" value="Genomic_DNA"/>
</dbReference>
<name>A0A9P4J1R5_9PEZI</name>
<comment type="caution">
    <text evidence="2">The sequence shown here is derived from an EMBL/GenBank/DDBJ whole genome shotgun (WGS) entry which is preliminary data.</text>
</comment>
<protein>
    <recommendedName>
        <fullName evidence="4">F-box domain-containing protein</fullName>
    </recommendedName>
</protein>
<gene>
    <name evidence="2" type="ORF">K461DRAFT_155360</name>
</gene>
<evidence type="ECO:0000256" key="1">
    <source>
        <dbReference type="SAM" id="MobiDB-lite"/>
    </source>
</evidence>
<evidence type="ECO:0000313" key="3">
    <source>
        <dbReference type="Proteomes" id="UP000799439"/>
    </source>
</evidence>
<organism evidence="2 3">
    <name type="scientific">Myriangium duriaei CBS 260.36</name>
    <dbReference type="NCBI Taxonomy" id="1168546"/>
    <lineage>
        <taxon>Eukaryota</taxon>
        <taxon>Fungi</taxon>
        <taxon>Dikarya</taxon>
        <taxon>Ascomycota</taxon>
        <taxon>Pezizomycotina</taxon>
        <taxon>Dothideomycetes</taxon>
        <taxon>Dothideomycetidae</taxon>
        <taxon>Myriangiales</taxon>
        <taxon>Myriangiaceae</taxon>
        <taxon>Myriangium</taxon>
    </lineage>
</organism>
<evidence type="ECO:0008006" key="4">
    <source>
        <dbReference type="Google" id="ProtNLM"/>
    </source>
</evidence>
<sequence>MCRDQLQRRHDPYRTVPPTQSGGFTLIRGQTSDKLLVLLKERCPRLTKLWLLQLNDHKPRDLIALLIASKDLSFIHLGVKWVTTEVLCHVAGRKLQTLRAPRTMTTEVVKRIFEKVEQPFSQVEDLTISATSASMVQLLPHLGAVKSLDIQLQGSSTRCFRHFSSLQGLRDLEIEVMDDSVLDPQDLMELRNLKALQTFKIGGEAVLELTSVETAREVCTFFGAFPYLQEFTFNIVSNLGVQAIIALGKGSPLLEDCYMAADIPGLYLDTVEGTLFPRLKRLAIEGFCDPRDPDEFDSISNEIARVLHRHFPSMKDMNFMRLGSLELYIPQLLKNLSLKSGDGEEVD</sequence>
<accession>A0A9P4J1R5</accession>
<evidence type="ECO:0000313" key="2">
    <source>
        <dbReference type="EMBL" id="KAF2151690.1"/>
    </source>
</evidence>
<dbReference type="OrthoDB" id="2305901at2759"/>
<dbReference type="Proteomes" id="UP000799439">
    <property type="component" value="Unassembled WGS sequence"/>
</dbReference>
<dbReference type="SUPFAM" id="SSF52047">
    <property type="entry name" value="RNI-like"/>
    <property type="match status" value="1"/>
</dbReference>
<dbReference type="AlphaFoldDB" id="A0A9P4J1R5"/>
<keyword evidence="3" id="KW-1185">Reference proteome</keyword>
<reference evidence="2" key="1">
    <citation type="journal article" date="2020" name="Stud. Mycol.">
        <title>101 Dothideomycetes genomes: a test case for predicting lifestyles and emergence of pathogens.</title>
        <authorList>
            <person name="Haridas S."/>
            <person name="Albert R."/>
            <person name="Binder M."/>
            <person name="Bloem J."/>
            <person name="Labutti K."/>
            <person name="Salamov A."/>
            <person name="Andreopoulos B."/>
            <person name="Baker S."/>
            <person name="Barry K."/>
            <person name="Bills G."/>
            <person name="Bluhm B."/>
            <person name="Cannon C."/>
            <person name="Castanera R."/>
            <person name="Culley D."/>
            <person name="Daum C."/>
            <person name="Ezra D."/>
            <person name="Gonzalez J."/>
            <person name="Henrissat B."/>
            <person name="Kuo A."/>
            <person name="Liang C."/>
            <person name="Lipzen A."/>
            <person name="Lutzoni F."/>
            <person name="Magnuson J."/>
            <person name="Mondo S."/>
            <person name="Nolan M."/>
            <person name="Ohm R."/>
            <person name="Pangilinan J."/>
            <person name="Park H.-J."/>
            <person name="Ramirez L."/>
            <person name="Alfaro M."/>
            <person name="Sun H."/>
            <person name="Tritt A."/>
            <person name="Yoshinaga Y."/>
            <person name="Zwiers L.-H."/>
            <person name="Turgeon B."/>
            <person name="Goodwin S."/>
            <person name="Spatafora J."/>
            <person name="Crous P."/>
            <person name="Grigoriev I."/>
        </authorList>
    </citation>
    <scope>NUCLEOTIDE SEQUENCE</scope>
    <source>
        <strain evidence="2">CBS 260.36</strain>
    </source>
</reference>
<feature type="region of interest" description="Disordered" evidence="1">
    <location>
        <begin position="1"/>
        <end position="22"/>
    </location>
</feature>
<dbReference type="Gene3D" id="3.80.10.10">
    <property type="entry name" value="Ribonuclease Inhibitor"/>
    <property type="match status" value="1"/>
</dbReference>